<accession>A0A1M4MP99</accession>
<gene>
    <name evidence="2" type="ORF">L21_2714</name>
</gene>
<sequence>MAVEIIADRDTRDAFVDDSPSPLLFHKWDFLTITGQHTEANNPTPINRPPIKKRFASCIDRTGGCSPGAAEPPGRSKTVRAPAPGSVPGRYKYAL</sequence>
<reference evidence="2 3" key="1">
    <citation type="submission" date="2016-08" db="EMBL/GenBank/DDBJ databases">
        <authorList>
            <person name="Seilhamer J.J."/>
        </authorList>
    </citation>
    <scope>NUCLEOTIDE SEQUENCE [LARGE SCALE GENOMIC DNA]</scope>
    <source>
        <strain evidence="2">L21-II-0</strain>
    </source>
</reference>
<evidence type="ECO:0000313" key="2">
    <source>
        <dbReference type="EMBL" id="SCL76771.1"/>
    </source>
</evidence>
<feature type="region of interest" description="Disordered" evidence="1">
    <location>
        <begin position="64"/>
        <end position="95"/>
    </location>
</feature>
<evidence type="ECO:0000256" key="1">
    <source>
        <dbReference type="SAM" id="MobiDB-lite"/>
    </source>
</evidence>
<dbReference type="Proteomes" id="UP000184671">
    <property type="component" value="Unassembled WGS sequence"/>
</dbReference>
<dbReference type="AlphaFoldDB" id="A0A1M4MP99"/>
<protein>
    <submittedName>
        <fullName evidence="2">Uncharacterized protein</fullName>
    </submittedName>
</protein>
<evidence type="ECO:0000313" key="3">
    <source>
        <dbReference type="Proteomes" id="UP000184671"/>
    </source>
</evidence>
<dbReference type="EMBL" id="FMID01000069">
    <property type="protein sequence ID" value="SCL76771.1"/>
    <property type="molecule type" value="Genomic_DNA"/>
</dbReference>
<name>A0A1M4MP99_9EURY</name>
<proteinExistence type="predicted"/>
<dbReference type="STRING" id="118126.L21_2714"/>
<organism evidence="2 3">
    <name type="scientific">Methanoculleus chikugoensis</name>
    <dbReference type="NCBI Taxonomy" id="118126"/>
    <lineage>
        <taxon>Archaea</taxon>
        <taxon>Methanobacteriati</taxon>
        <taxon>Methanobacteriota</taxon>
        <taxon>Stenosarchaea group</taxon>
        <taxon>Methanomicrobia</taxon>
        <taxon>Methanomicrobiales</taxon>
        <taxon>Methanomicrobiaceae</taxon>
        <taxon>Methanoculleus</taxon>
    </lineage>
</organism>